<dbReference type="InterPro" id="IPR029063">
    <property type="entry name" value="SAM-dependent_MTases_sf"/>
</dbReference>
<evidence type="ECO:0000313" key="2">
    <source>
        <dbReference type="EMBL" id="NML95261.1"/>
    </source>
</evidence>
<dbReference type="InterPro" id="IPR052514">
    <property type="entry name" value="SAM-dependent_MTase"/>
</dbReference>
<reference evidence="2 3" key="1">
    <citation type="submission" date="2020-04" db="EMBL/GenBank/DDBJ databases">
        <title>Novosphingobium sp. TW-4 isolated from soil.</title>
        <authorList>
            <person name="Dahal R.H."/>
            <person name="Chaudhary D.K."/>
        </authorList>
    </citation>
    <scope>NUCLEOTIDE SEQUENCE [LARGE SCALE GENOMIC DNA]</scope>
    <source>
        <strain evidence="2 3">TW-4</strain>
    </source>
</reference>
<evidence type="ECO:0000313" key="3">
    <source>
        <dbReference type="Proteomes" id="UP000583556"/>
    </source>
</evidence>
<dbReference type="AlphaFoldDB" id="A0A7Y0BRH8"/>
<dbReference type="Proteomes" id="UP000583556">
    <property type="component" value="Unassembled WGS sequence"/>
</dbReference>
<organism evidence="2 3">
    <name type="scientific">Novosphingobium olei</name>
    <dbReference type="NCBI Taxonomy" id="2728851"/>
    <lineage>
        <taxon>Bacteria</taxon>
        <taxon>Pseudomonadati</taxon>
        <taxon>Pseudomonadota</taxon>
        <taxon>Alphaproteobacteria</taxon>
        <taxon>Sphingomonadales</taxon>
        <taxon>Sphingomonadaceae</taxon>
        <taxon>Novosphingobium</taxon>
    </lineage>
</organism>
<dbReference type="SUPFAM" id="SSF53335">
    <property type="entry name" value="S-adenosyl-L-methionine-dependent methyltransferases"/>
    <property type="match status" value="1"/>
</dbReference>
<dbReference type="EMBL" id="JABBGM010000008">
    <property type="protein sequence ID" value="NML95261.1"/>
    <property type="molecule type" value="Genomic_DNA"/>
</dbReference>
<name>A0A7Y0BRH8_9SPHN</name>
<accession>A0A7Y0BRH8</accession>
<dbReference type="InterPro" id="IPR006342">
    <property type="entry name" value="FkbM_mtfrase"/>
</dbReference>
<keyword evidence="2" id="KW-0489">Methyltransferase</keyword>
<protein>
    <submittedName>
        <fullName evidence="2">FkbM family methyltransferase</fullName>
    </submittedName>
</protein>
<dbReference type="Pfam" id="PF05050">
    <property type="entry name" value="Methyltransf_21"/>
    <property type="match status" value="1"/>
</dbReference>
<keyword evidence="3" id="KW-1185">Reference proteome</keyword>
<evidence type="ECO:0000259" key="1">
    <source>
        <dbReference type="Pfam" id="PF05050"/>
    </source>
</evidence>
<comment type="caution">
    <text evidence="2">The sequence shown here is derived from an EMBL/GenBank/DDBJ whole genome shotgun (WGS) entry which is preliminary data.</text>
</comment>
<dbReference type="PANTHER" id="PTHR34203:SF15">
    <property type="entry name" value="SLL1173 PROTEIN"/>
    <property type="match status" value="1"/>
</dbReference>
<proteinExistence type="predicted"/>
<dbReference type="GO" id="GO:0008168">
    <property type="term" value="F:methyltransferase activity"/>
    <property type="evidence" value="ECO:0007669"/>
    <property type="project" value="UniProtKB-KW"/>
</dbReference>
<keyword evidence="2" id="KW-0808">Transferase</keyword>
<sequence>MSAAPQPDLIFDVGAHRGEDSAFYLKAGYRVVAVEANPQLAAALRKRFADEIEQGHYCLIEQAIAARKGTVRFFINDTVSDWGTADPDWAARNARFGAPSRPIDVAADRFSTMLEAHGCPHYCKIDVEGADHLCLQAMGETAFRPRYLSIETSGRSWRELKAEFALLQALGYTRFKIADQSRHPRGPFTGKDGRRFEHEMPMGASGPFGEDVPGEWLTARQAIGRYRRIYVVYALYGNRALLRRVVMALPLLRRLERLVTWHDTHARHGTAGE</sequence>
<gene>
    <name evidence="2" type="ORF">HHL27_16420</name>
</gene>
<dbReference type="PANTHER" id="PTHR34203">
    <property type="entry name" value="METHYLTRANSFERASE, FKBM FAMILY PROTEIN"/>
    <property type="match status" value="1"/>
</dbReference>
<dbReference type="GO" id="GO:0032259">
    <property type="term" value="P:methylation"/>
    <property type="evidence" value="ECO:0007669"/>
    <property type="project" value="UniProtKB-KW"/>
</dbReference>
<dbReference type="RefSeq" id="WP_169494471.1">
    <property type="nucleotide sequence ID" value="NZ_JABBGM010000008.1"/>
</dbReference>
<dbReference type="NCBIfam" id="TIGR01444">
    <property type="entry name" value="fkbM_fam"/>
    <property type="match status" value="1"/>
</dbReference>
<feature type="domain" description="Methyltransferase FkbM" evidence="1">
    <location>
        <begin position="12"/>
        <end position="172"/>
    </location>
</feature>
<dbReference type="Gene3D" id="3.40.50.150">
    <property type="entry name" value="Vaccinia Virus protein VP39"/>
    <property type="match status" value="1"/>
</dbReference>